<dbReference type="EMBL" id="KZ821709">
    <property type="protein sequence ID" value="PYH80462.1"/>
    <property type="molecule type" value="Genomic_DNA"/>
</dbReference>
<gene>
    <name evidence="3" type="ORF">BO82DRAFT_107478</name>
</gene>
<keyword evidence="1" id="KW-0472">Membrane</keyword>
<accession>A0A319DM16</accession>
<proteinExistence type="predicted"/>
<evidence type="ECO:0000256" key="1">
    <source>
        <dbReference type="SAM" id="Phobius"/>
    </source>
</evidence>
<dbReference type="Proteomes" id="UP000248340">
    <property type="component" value="Unassembled WGS sequence"/>
</dbReference>
<dbReference type="RefSeq" id="XP_025490662.1">
    <property type="nucleotide sequence ID" value="XM_025629774.1"/>
</dbReference>
<dbReference type="OrthoDB" id="4510109at2759"/>
<keyword evidence="4" id="KW-1185">Reference proteome</keyword>
<evidence type="ECO:0000313" key="4">
    <source>
        <dbReference type="Proteomes" id="UP000248340"/>
    </source>
</evidence>
<name>A0A319DM16_9EURO</name>
<feature type="signal peptide" evidence="2">
    <location>
        <begin position="1"/>
        <end position="28"/>
    </location>
</feature>
<keyword evidence="1" id="KW-0812">Transmembrane</keyword>
<dbReference type="VEuPathDB" id="FungiDB:BO82DRAFT_107478"/>
<evidence type="ECO:0000313" key="3">
    <source>
        <dbReference type="EMBL" id="PYH80462.1"/>
    </source>
</evidence>
<feature type="transmembrane region" description="Helical" evidence="1">
    <location>
        <begin position="73"/>
        <end position="96"/>
    </location>
</feature>
<dbReference type="GeneID" id="37132515"/>
<reference evidence="3 4" key="1">
    <citation type="submission" date="2016-12" db="EMBL/GenBank/DDBJ databases">
        <title>The genomes of Aspergillus section Nigri reveals drivers in fungal speciation.</title>
        <authorList>
            <consortium name="DOE Joint Genome Institute"/>
            <person name="Vesth T.C."/>
            <person name="Nybo J."/>
            <person name="Theobald S."/>
            <person name="Brandl J."/>
            <person name="Frisvad J.C."/>
            <person name="Nielsen K.F."/>
            <person name="Lyhne E.K."/>
            <person name="Kogle M.E."/>
            <person name="Kuo A."/>
            <person name="Riley R."/>
            <person name="Clum A."/>
            <person name="Nolan M."/>
            <person name="Lipzen A."/>
            <person name="Salamov A."/>
            <person name="Henrissat B."/>
            <person name="Wiebenga A."/>
            <person name="De Vries R.P."/>
            <person name="Grigoriev I.V."/>
            <person name="Mortensen U.H."/>
            <person name="Andersen M.R."/>
            <person name="Baker S.E."/>
        </authorList>
    </citation>
    <scope>NUCLEOTIDE SEQUENCE [LARGE SCALE GENOMIC DNA]</scope>
    <source>
        <strain evidence="3 4">CBS 121591</strain>
    </source>
</reference>
<keyword evidence="1" id="KW-1133">Transmembrane helix</keyword>
<dbReference type="AlphaFoldDB" id="A0A319DM16"/>
<protein>
    <submittedName>
        <fullName evidence="3">Uncharacterized protein</fullName>
    </submittedName>
</protein>
<feature type="chain" id="PRO_5016412741" evidence="2">
    <location>
        <begin position="29"/>
        <end position="158"/>
    </location>
</feature>
<organism evidence="3 4">
    <name type="scientific">Aspergillus uvarum CBS 121591</name>
    <dbReference type="NCBI Taxonomy" id="1448315"/>
    <lineage>
        <taxon>Eukaryota</taxon>
        <taxon>Fungi</taxon>
        <taxon>Dikarya</taxon>
        <taxon>Ascomycota</taxon>
        <taxon>Pezizomycotina</taxon>
        <taxon>Eurotiomycetes</taxon>
        <taxon>Eurotiomycetidae</taxon>
        <taxon>Eurotiales</taxon>
        <taxon>Aspergillaceae</taxon>
        <taxon>Aspergillus</taxon>
        <taxon>Aspergillus subgen. Circumdati</taxon>
    </lineage>
</organism>
<feature type="transmembrane region" description="Helical" evidence="1">
    <location>
        <begin position="130"/>
        <end position="157"/>
    </location>
</feature>
<evidence type="ECO:0000256" key="2">
    <source>
        <dbReference type="SAM" id="SignalP"/>
    </source>
</evidence>
<keyword evidence="2" id="KW-0732">Signal</keyword>
<sequence>MNCIRYMCPVLHLLRSTFFFFFFHGLHCQDLEGYQHLFATSLCAQNGKRNTQKHPPNMVRGDPRYTKRSRHCLLYILAPFLAFSLDCCSILLLCAVTGHASLNIISDRHDHHHHQLSLSIYQHSRVPGEWVYCFCCLLIITCIPRLFYVMCVCVLVLL</sequence>